<dbReference type="KEGG" id="tca:103314116"/>
<dbReference type="Proteomes" id="UP000007266">
    <property type="component" value="Linkage group 9"/>
</dbReference>
<dbReference type="InParanoid" id="A0A139WCS0"/>
<reference evidence="1 2" key="1">
    <citation type="journal article" date="2008" name="Nature">
        <title>The genome of the model beetle and pest Tribolium castaneum.</title>
        <authorList>
            <consortium name="Tribolium Genome Sequencing Consortium"/>
            <person name="Richards S."/>
            <person name="Gibbs R.A."/>
            <person name="Weinstock G.M."/>
            <person name="Brown S.J."/>
            <person name="Denell R."/>
            <person name="Beeman R.W."/>
            <person name="Gibbs R."/>
            <person name="Beeman R.W."/>
            <person name="Brown S.J."/>
            <person name="Bucher G."/>
            <person name="Friedrich M."/>
            <person name="Grimmelikhuijzen C.J."/>
            <person name="Klingler M."/>
            <person name="Lorenzen M."/>
            <person name="Richards S."/>
            <person name="Roth S."/>
            <person name="Schroder R."/>
            <person name="Tautz D."/>
            <person name="Zdobnov E.M."/>
            <person name="Muzny D."/>
            <person name="Gibbs R.A."/>
            <person name="Weinstock G.M."/>
            <person name="Attaway T."/>
            <person name="Bell S."/>
            <person name="Buhay C.J."/>
            <person name="Chandrabose M.N."/>
            <person name="Chavez D."/>
            <person name="Clerk-Blankenburg K.P."/>
            <person name="Cree A."/>
            <person name="Dao M."/>
            <person name="Davis C."/>
            <person name="Chacko J."/>
            <person name="Dinh H."/>
            <person name="Dugan-Rocha S."/>
            <person name="Fowler G."/>
            <person name="Garner T.T."/>
            <person name="Garnes J."/>
            <person name="Gnirke A."/>
            <person name="Hawes A."/>
            <person name="Hernandez J."/>
            <person name="Hines S."/>
            <person name="Holder M."/>
            <person name="Hume J."/>
            <person name="Jhangiani S.N."/>
            <person name="Joshi V."/>
            <person name="Khan Z.M."/>
            <person name="Jackson L."/>
            <person name="Kovar C."/>
            <person name="Kowis A."/>
            <person name="Lee S."/>
            <person name="Lewis L.R."/>
            <person name="Margolis J."/>
            <person name="Morgan M."/>
            <person name="Nazareth L.V."/>
            <person name="Nguyen N."/>
            <person name="Okwuonu G."/>
            <person name="Parker D."/>
            <person name="Richards S."/>
            <person name="Ruiz S.J."/>
            <person name="Santibanez J."/>
            <person name="Savard J."/>
            <person name="Scherer S.E."/>
            <person name="Schneider B."/>
            <person name="Sodergren E."/>
            <person name="Tautz D."/>
            <person name="Vattahil S."/>
            <person name="Villasana D."/>
            <person name="White C.S."/>
            <person name="Wright R."/>
            <person name="Park Y."/>
            <person name="Beeman R.W."/>
            <person name="Lord J."/>
            <person name="Oppert B."/>
            <person name="Lorenzen M."/>
            <person name="Brown S."/>
            <person name="Wang L."/>
            <person name="Savard J."/>
            <person name="Tautz D."/>
            <person name="Richards S."/>
            <person name="Weinstock G."/>
            <person name="Gibbs R.A."/>
            <person name="Liu Y."/>
            <person name="Worley K."/>
            <person name="Weinstock G."/>
            <person name="Elsik C.G."/>
            <person name="Reese J.T."/>
            <person name="Elhaik E."/>
            <person name="Landan G."/>
            <person name="Graur D."/>
            <person name="Arensburger P."/>
            <person name="Atkinson P."/>
            <person name="Beeman R.W."/>
            <person name="Beidler J."/>
            <person name="Brown S.J."/>
            <person name="Demuth J.P."/>
            <person name="Drury D.W."/>
            <person name="Du Y.Z."/>
            <person name="Fujiwara H."/>
            <person name="Lorenzen M."/>
            <person name="Maselli V."/>
            <person name="Osanai M."/>
            <person name="Park Y."/>
            <person name="Robertson H.M."/>
            <person name="Tu Z."/>
            <person name="Wang J.J."/>
            <person name="Wang S."/>
            <person name="Richards S."/>
            <person name="Song H."/>
            <person name="Zhang L."/>
            <person name="Sodergren E."/>
            <person name="Werner D."/>
            <person name="Stanke M."/>
            <person name="Morgenstern B."/>
            <person name="Solovyev V."/>
            <person name="Kosarev P."/>
            <person name="Brown G."/>
            <person name="Chen H.C."/>
            <person name="Ermolaeva O."/>
            <person name="Hlavina W."/>
            <person name="Kapustin Y."/>
            <person name="Kiryutin B."/>
            <person name="Kitts P."/>
            <person name="Maglott D."/>
            <person name="Pruitt K."/>
            <person name="Sapojnikov V."/>
            <person name="Souvorov A."/>
            <person name="Mackey A.J."/>
            <person name="Waterhouse R.M."/>
            <person name="Wyder S."/>
            <person name="Zdobnov E.M."/>
            <person name="Zdobnov E.M."/>
            <person name="Wyder S."/>
            <person name="Kriventseva E.V."/>
            <person name="Kadowaki T."/>
            <person name="Bork P."/>
            <person name="Aranda M."/>
            <person name="Bao R."/>
            <person name="Beermann A."/>
            <person name="Berns N."/>
            <person name="Bolognesi R."/>
            <person name="Bonneton F."/>
            <person name="Bopp D."/>
            <person name="Brown S.J."/>
            <person name="Bucher G."/>
            <person name="Butts T."/>
            <person name="Chaumot A."/>
            <person name="Denell R.E."/>
            <person name="Ferrier D.E."/>
            <person name="Friedrich M."/>
            <person name="Gordon C.M."/>
            <person name="Jindra M."/>
            <person name="Klingler M."/>
            <person name="Lan Q."/>
            <person name="Lattorff H.M."/>
            <person name="Laudet V."/>
            <person name="von Levetsow C."/>
            <person name="Liu Z."/>
            <person name="Lutz R."/>
            <person name="Lynch J.A."/>
            <person name="da Fonseca R.N."/>
            <person name="Posnien N."/>
            <person name="Reuter R."/>
            <person name="Roth S."/>
            <person name="Savard J."/>
            <person name="Schinko J.B."/>
            <person name="Schmitt C."/>
            <person name="Schoppmeier M."/>
            <person name="Schroder R."/>
            <person name="Shippy T.D."/>
            <person name="Simonnet F."/>
            <person name="Marques-Souza H."/>
            <person name="Tautz D."/>
            <person name="Tomoyasu Y."/>
            <person name="Trauner J."/>
            <person name="Van der Zee M."/>
            <person name="Vervoort M."/>
            <person name="Wittkopp N."/>
            <person name="Wimmer E.A."/>
            <person name="Yang X."/>
            <person name="Jones A.K."/>
            <person name="Sattelle D.B."/>
            <person name="Ebert P.R."/>
            <person name="Nelson D."/>
            <person name="Scott J.G."/>
            <person name="Beeman R.W."/>
            <person name="Muthukrishnan S."/>
            <person name="Kramer K.J."/>
            <person name="Arakane Y."/>
            <person name="Beeman R.W."/>
            <person name="Zhu Q."/>
            <person name="Hogenkamp D."/>
            <person name="Dixit R."/>
            <person name="Oppert B."/>
            <person name="Jiang H."/>
            <person name="Zou Z."/>
            <person name="Marshall J."/>
            <person name="Elpidina E."/>
            <person name="Vinokurov K."/>
            <person name="Oppert C."/>
            <person name="Zou Z."/>
            <person name="Evans J."/>
            <person name="Lu Z."/>
            <person name="Zhao P."/>
            <person name="Sumathipala N."/>
            <person name="Altincicek B."/>
            <person name="Vilcinskas A."/>
            <person name="Williams M."/>
            <person name="Hultmark D."/>
            <person name="Hetru C."/>
            <person name="Jiang H."/>
            <person name="Grimmelikhuijzen C.J."/>
            <person name="Hauser F."/>
            <person name="Cazzamali G."/>
            <person name="Williamson M."/>
            <person name="Park Y."/>
            <person name="Li B."/>
            <person name="Tanaka Y."/>
            <person name="Predel R."/>
            <person name="Neupert S."/>
            <person name="Schachtner J."/>
            <person name="Verleyen P."/>
            <person name="Raible F."/>
            <person name="Bork P."/>
            <person name="Friedrich M."/>
            <person name="Walden K.K."/>
            <person name="Robertson H.M."/>
            <person name="Angeli S."/>
            <person name="Foret S."/>
            <person name="Bucher G."/>
            <person name="Schuetz S."/>
            <person name="Maleszka R."/>
            <person name="Wimmer E.A."/>
            <person name="Beeman R.W."/>
            <person name="Lorenzen M."/>
            <person name="Tomoyasu Y."/>
            <person name="Miller S.C."/>
            <person name="Grossmann D."/>
            <person name="Bucher G."/>
        </authorList>
    </citation>
    <scope>NUCLEOTIDE SEQUENCE [LARGE SCALE GENOMIC DNA]</scope>
    <source>
        <strain evidence="1 2">Georgia GA2</strain>
    </source>
</reference>
<evidence type="ECO:0000313" key="1">
    <source>
        <dbReference type="EMBL" id="KYB25665.1"/>
    </source>
</evidence>
<dbReference type="AlphaFoldDB" id="A0A139WCS0"/>
<dbReference type="EMBL" id="KQ971364">
    <property type="protein sequence ID" value="KYB25665.1"/>
    <property type="molecule type" value="Genomic_DNA"/>
</dbReference>
<gene>
    <name evidence="1" type="primary">AUGUSTUS-3.0.2_34226</name>
    <name evidence="1" type="ORF">TcasGA2_TC034226</name>
</gene>
<keyword evidence="2" id="KW-1185">Reference proteome</keyword>
<reference evidence="1 2" key="2">
    <citation type="journal article" date="2010" name="Nucleic Acids Res.">
        <title>BeetleBase in 2010: revisions to provide comprehensive genomic information for Tribolium castaneum.</title>
        <authorList>
            <person name="Kim H.S."/>
            <person name="Murphy T."/>
            <person name="Xia J."/>
            <person name="Caragea D."/>
            <person name="Park Y."/>
            <person name="Beeman R.W."/>
            <person name="Lorenzen M.D."/>
            <person name="Butcher S."/>
            <person name="Manak J.R."/>
            <person name="Brown S.J."/>
        </authorList>
    </citation>
    <scope>GENOME REANNOTATION</scope>
    <source>
        <strain evidence="1 2">Georgia GA2</strain>
    </source>
</reference>
<evidence type="ECO:0000313" key="2">
    <source>
        <dbReference type="Proteomes" id="UP000007266"/>
    </source>
</evidence>
<name>A0A139WCS0_TRICA</name>
<dbReference type="OrthoDB" id="10400171at2759"/>
<accession>A0A139WCS0</accession>
<organism evidence="1 2">
    <name type="scientific">Tribolium castaneum</name>
    <name type="common">Red flour beetle</name>
    <dbReference type="NCBI Taxonomy" id="7070"/>
    <lineage>
        <taxon>Eukaryota</taxon>
        <taxon>Metazoa</taxon>
        <taxon>Ecdysozoa</taxon>
        <taxon>Arthropoda</taxon>
        <taxon>Hexapoda</taxon>
        <taxon>Insecta</taxon>
        <taxon>Pterygota</taxon>
        <taxon>Neoptera</taxon>
        <taxon>Endopterygota</taxon>
        <taxon>Coleoptera</taxon>
        <taxon>Polyphaga</taxon>
        <taxon>Cucujiformia</taxon>
        <taxon>Tenebrionidae</taxon>
        <taxon>Tenebrionidae incertae sedis</taxon>
        <taxon>Tribolium</taxon>
    </lineage>
</organism>
<sequence>MDPSVSINQMREIENEYPNFYNSDLPAFVCCTGQNCENNQENLKKVFTRICSKYFYVKNVNICKGIHNSRCQARVTYRMKVNDLPLEPDLKLHASFLLKHAPLNAVIIQEQRLLQLPKDVIVPYEIFCKCPMKFFDQAAEPSQMQPLIKQFQDLQA</sequence>
<proteinExistence type="predicted"/>
<protein>
    <submittedName>
        <fullName evidence="1">Uncharacterized protein</fullName>
    </submittedName>
</protein>